<dbReference type="EMBL" id="DS028095">
    <property type="protein sequence ID" value="KMP04709.1"/>
    <property type="molecule type" value="Genomic_DNA"/>
</dbReference>
<evidence type="ECO:0000313" key="1">
    <source>
        <dbReference type="EMBL" id="KMP04709.1"/>
    </source>
</evidence>
<evidence type="ECO:0000313" key="2">
    <source>
        <dbReference type="Proteomes" id="UP000054565"/>
    </source>
</evidence>
<organism evidence="1 2">
    <name type="scientific">Coccidioides immitis RMSCC 2394</name>
    <dbReference type="NCBI Taxonomy" id="404692"/>
    <lineage>
        <taxon>Eukaryota</taxon>
        <taxon>Fungi</taxon>
        <taxon>Dikarya</taxon>
        <taxon>Ascomycota</taxon>
        <taxon>Pezizomycotina</taxon>
        <taxon>Eurotiomycetes</taxon>
        <taxon>Eurotiomycetidae</taxon>
        <taxon>Onygenales</taxon>
        <taxon>Onygenaceae</taxon>
        <taxon>Coccidioides</taxon>
    </lineage>
</organism>
<dbReference type="Proteomes" id="UP000054565">
    <property type="component" value="Unassembled WGS sequence"/>
</dbReference>
<sequence length="106" mass="11400">MLVLPDISDDGGSDWLWLQILLPLIGGSLTKAIDFGISVGSPWRACSLSRRRVAAGSKWALPGIFLDPHFPSPLPPFVFSSSLIPSHPISSPEAAVTRFTLSSLCR</sequence>
<proteinExistence type="predicted"/>
<gene>
    <name evidence="1" type="ORF">CIRG_04390</name>
</gene>
<reference evidence="2" key="1">
    <citation type="journal article" date="2010" name="Genome Res.">
        <title>Population genomic sequencing of Coccidioides fungi reveals recent hybridization and transposon control.</title>
        <authorList>
            <person name="Neafsey D.E."/>
            <person name="Barker B.M."/>
            <person name="Sharpton T.J."/>
            <person name="Stajich J.E."/>
            <person name="Park D.J."/>
            <person name="Whiston E."/>
            <person name="Hung C.-Y."/>
            <person name="McMahan C."/>
            <person name="White J."/>
            <person name="Sykes S."/>
            <person name="Heiman D."/>
            <person name="Young S."/>
            <person name="Zeng Q."/>
            <person name="Abouelleil A."/>
            <person name="Aftuck L."/>
            <person name="Bessette D."/>
            <person name="Brown A."/>
            <person name="FitzGerald M."/>
            <person name="Lui A."/>
            <person name="Macdonald J.P."/>
            <person name="Priest M."/>
            <person name="Orbach M.J."/>
            <person name="Galgiani J.N."/>
            <person name="Kirkland T.N."/>
            <person name="Cole G.T."/>
            <person name="Birren B.W."/>
            <person name="Henn M.R."/>
            <person name="Taylor J.W."/>
            <person name="Rounsley S.D."/>
        </authorList>
    </citation>
    <scope>NUCLEOTIDE SEQUENCE [LARGE SCALE GENOMIC DNA]</scope>
    <source>
        <strain evidence="2">RMSCC 2394</strain>
    </source>
</reference>
<name>A0A0J6YCB8_COCIT</name>
<dbReference type="AlphaFoldDB" id="A0A0J6YCB8"/>
<accession>A0A0J6YCB8</accession>
<protein>
    <submittedName>
        <fullName evidence="1">Uncharacterized protein</fullName>
    </submittedName>
</protein>